<name>A0A814U5Z8_9BILA</name>
<proteinExistence type="predicted"/>
<evidence type="ECO:0000313" key="3">
    <source>
        <dbReference type="EMBL" id="CAF4159478.1"/>
    </source>
</evidence>
<dbReference type="OrthoDB" id="10339176at2759"/>
<sequence>MNDIDCEIQNVIDEITIDENSSEYSWVFELTLIVERNLTASTHAYEYVINIIQNLNDYDKQHYAPLSTMSQEDVEKEVIECMTRALKYLEVELIVHYHIHRHHHQHHYQHYCELQQQHK</sequence>
<protein>
    <recommendedName>
        <fullName evidence="1">EDRF1 TPR repeats region domain-containing protein</fullName>
    </recommendedName>
</protein>
<dbReference type="EMBL" id="CAJNOO010001570">
    <property type="protein sequence ID" value="CAF1172069.1"/>
    <property type="molecule type" value="Genomic_DNA"/>
</dbReference>
<comment type="caution">
    <text evidence="2">The sequence shown here is derived from an EMBL/GenBank/DDBJ whole genome shotgun (WGS) entry which is preliminary data.</text>
</comment>
<organism evidence="2 4">
    <name type="scientific">Rotaria sordida</name>
    <dbReference type="NCBI Taxonomy" id="392033"/>
    <lineage>
        <taxon>Eukaryota</taxon>
        <taxon>Metazoa</taxon>
        <taxon>Spiralia</taxon>
        <taxon>Gnathifera</taxon>
        <taxon>Rotifera</taxon>
        <taxon>Eurotatoria</taxon>
        <taxon>Bdelloidea</taxon>
        <taxon>Philodinida</taxon>
        <taxon>Philodinidae</taxon>
        <taxon>Rotaria</taxon>
    </lineage>
</organism>
<reference evidence="2" key="1">
    <citation type="submission" date="2021-02" db="EMBL/GenBank/DDBJ databases">
        <authorList>
            <person name="Nowell W R."/>
        </authorList>
    </citation>
    <scope>NUCLEOTIDE SEQUENCE</scope>
</reference>
<dbReference type="EMBL" id="CAJOAX010015890">
    <property type="protein sequence ID" value="CAF4159478.1"/>
    <property type="molecule type" value="Genomic_DNA"/>
</dbReference>
<dbReference type="Proteomes" id="UP000663823">
    <property type="component" value="Unassembled WGS sequence"/>
</dbReference>
<accession>A0A814U5Z8</accession>
<dbReference type="Pfam" id="PF23723">
    <property type="entry name" value="TPR_EDRF1"/>
    <property type="match status" value="1"/>
</dbReference>
<gene>
    <name evidence="3" type="ORF">OTI717_LOCUS36644</name>
    <name evidence="2" type="ORF">RFH988_LOCUS23030</name>
</gene>
<dbReference type="Proteomes" id="UP000663882">
    <property type="component" value="Unassembled WGS sequence"/>
</dbReference>
<dbReference type="AlphaFoldDB" id="A0A814U5Z8"/>
<dbReference type="InterPro" id="IPR056583">
    <property type="entry name" value="EDRF1_TPR"/>
</dbReference>
<evidence type="ECO:0000259" key="1">
    <source>
        <dbReference type="Pfam" id="PF23723"/>
    </source>
</evidence>
<evidence type="ECO:0000313" key="4">
    <source>
        <dbReference type="Proteomes" id="UP000663882"/>
    </source>
</evidence>
<feature type="domain" description="EDRF1 TPR repeats region" evidence="1">
    <location>
        <begin position="61"/>
        <end position="92"/>
    </location>
</feature>
<evidence type="ECO:0000313" key="2">
    <source>
        <dbReference type="EMBL" id="CAF1172069.1"/>
    </source>
</evidence>